<dbReference type="AlphaFoldDB" id="A0A0H5R3L8"/>
<name>A0A0H5R3L8_9EUKA</name>
<feature type="chain" id="PRO_5005223862" evidence="1">
    <location>
        <begin position="21"/>
        <end position="273"/>
    </location>
</feature>
<keyword evidence="1" id="KW-0732">Signal</keyword>
<accession>A0A0H5R3L8</accession>
<reference evidence="2" key="1">
    <citation type="submission" date="2015-04" db="EMBL/GenBank/DDBJ databases">
        <title>The genome sequence of the plant pathogenic Rhizarian Plasmodiophora brassicae reveals insights in its biotrophic life cycle and the origin of chitin synthesis.</title>
        <authorList>
            <person name="Schwelm A."/>
            <person name="Fogelqvist J."/>
            <person name="Knaust A."/>
            <person name="Julke S."/>
            <person name="Lilja T."/>
            <person name="Dhandapani V."/>
            <person name="Bonilla-Rosso G."/>
            <person name="Karlsson M."/>
            <person name="Shevchenko A."/>
            <person name="Choi S.R."/>
            <person name="Kim H.G."/>
            <person name="Park J.Y."/>
            <person name="Lim Y.P."/>
            <person name="Ludwig-Muller J."/>
            <person name="Dixelius C."/>
        </authorList>
    </citation>
    <scope>NUCLEOTIDE SEQUENCE</scope>
    <source>
        <tissue evidence="2">Potato root galls</tissue>
    </source>
</reference>
<proteinExistence type="predicted"/>
<dbReference type="EMBL" id="HACM01008321">
    <property type="protein sequence ID" value="CRZ08763.1"/>
    <property type="molecule type" value="Transcribed_RNA"/>
</dbReference>
<sequence length="273" mass="31856">MASWSFVIIMVLNIPFFTHSASSTFQISPLQILVDLNGSDAGFLVSLNQMIQDREPNSDVDASAPKDVLAHAINLRLVLGHVIEWINIANQPNEKCRIEKELADLPDWVNPHLALIHRLIEAKRNPDIYSDETWKNWRNAMRWFQGGWIQKAYVYKRDAHKMTRLDGVYQYNICLLAQNLGELTNNVINIIQEPPMASEDFQNKLFAFLLLLKFNSYTHKTYEYLPFILNSKISRFRELFDRWEYERSQFAAHKALINFARELNKLAHLYDGV</sequence>
<protein>
    <submittedName>
        <fullName evidence="2">Uncharacterized protein</fullName>
    </submittedName>
</protein>
<organism evidence="2">
    <name type="scientific">Spongospora subterranea</name>
    <dbReference type="NCBI Taxonomy" id="70186"/>
    <lineage>
        <taxon>Eukaryota</taxon>
        <taxon>Sar</taxon>
        <taxon>Rhizaria</taxon>
        <taxon>Endomyxa</taxon>
        <taxon>Phytomyxea</taxon>
        <taxon>Plasmodiophorida</taxon>
        <taxon>Plasmodiophoridae</taxon>
        <taxon>Spongospora</taxon>
    </lineage>
</organism>
<feature type="signal peptide" evidence="1">
    <location>
        <begin position="1"/>
        <end position="20"/>
    </location>
</feature>
<evidence type="ECO:0000313" key="2">
    <source>
        <dbReference type="EMBL" id="CRZ08763.1"/>
    </source>
</evidence>
<evidence type="ECO:0000256" key="1">
    <source>
        <dbReference type="SAM" id="SignalP"/>
    </source>
</evidence>